<dbReference type="EMBL" id="JAAIUW010000013">
    <property type="protein sequence ID" value="KAF7804888.1"/>
    <property type="molecule type" value="Genomic_DNA"/>
</dbReference>
<gene>
    <name evidence="2" type="ORF">G2W53_043999</name>
</gene>
<evidence type="ECO:0000313" key="2">
    <source>
        <dbReference type="EMBL" id="KAF7804888.1"/>
    </source>
</evidence>
<proteinExistence type="predicted"/>
<comment type="caution">
    <text evidence="2">The sequence shown here is derived from an EMBL/GenBank/DDBJ whole genome shotgun (WGS) entry which is preliminary data.</text>
</comment>
<dbReference type="Proteomes" id="UP000634136">
    <property type="component" value="Unassembled WGS sequence"/>
</dbReference>
<name>A0A834W0N7_9FABA</name>
<keyword evidence="1" id="KW-0732">Signal</keyword>
<sequence length="54" mass="5973">MAAKWALSIVLLCGEGIPMQKSKVVVQKVTAMMNAEMRVHVIALYNVAGHLHRK</sequence>
<evidence type="ECO:0000313" key="3">
    <source>
        <dbReference type="Proteomes" id="UP000634136"/>
    </source>
</evidence>
<feature type="chain" id="PRO_5032410947" evidence="1">
    <location>
        <begin position="17"/>
        <end position="54"/>
    </location>
</feature>
<feature type="signal peptide" evidence="1">
    <location>
        <begin position="1"/>
        <end position="16"/>
    </location>
</feature>
<reference evidence="2" key="1">
    <citation type="submission" date="2020-09" db="EMBL/GenBank/DDBJ databases">
        <title>Genome-Enabled Discovery of Anthraquinone Biosynthesis in Senna tora.</title>
        <authorList>
            <person name="Kang S.-H."/>
            <person name="Pandey R.P."/>
            <person name="Lee C.-M."/>
            <person name="Sim J.-S."/>
            <person name="Jeong J.-T."/>
            <person name="Choi B.-S."/>
            <person name="Jung M."/>
            <person name="Ginzburg D."/>
            <person name="Zhao K."/>
            <person name="Won S.Y."/>
            <person name="Oh T.-J."/>
            <person name="Yu Y."/>
            <person name="Kim N.-H."/>
            <person name="Lee O.R."/>
            <person name="Lee T.-H."/>
            <person name="Bashyal P."/>
            <person name="Kim T.-S."/>
            <person name="Lee W.-H."/>
            <person name="Kawkins C."/>
            <person name="Kim C.-K."/>
            <person name="Kim J.S."/>
            <person name="Ahn B.O."/>
            <person name="Rhee S.Y."/>
            <person name="Sohng J.K."/>
        </authorList>
    </citation>
    <scope>NUCLEOTIDE SEQUENCE</scope>
    <source>
        <tissue evidence="2">Leaf</tissue>
    </source>
</reference>
<accession>A0A834W0N7</accession>
<protein>
    <submittedName>
        <fullName evidence="2">Uncharacterized protein</fullName>
    </submittedName>
</protein>
<keyword evidence="3" id="KW-1185">Reference proteome</keyword>
<organism evidence="2 3">
    <name type="scientific">Senna tora</name>
    <dbReference type="NCBI Taxonomy" id="362788"/>
    <lineage>
        <taxon>Eukaryota</taxon>
        <taxon>Viridiplantae</taxon>
        <taxon>Streptophyta</taxon>
        <taxon>Embryophyta</taxon>
        <taxon>Tracheophyta</taxon>
        <taxon>Spermatophyta</taxon>
        <taxon>Magnoliopsida</taxon>
        <taxon>eudicotyledons</taxon>
        <taxon>Gunneridae</taxon>
        <taxon>Pentapetalae</taxon>
        <taxon>rosids</taxon>
        <taxon>fabids</taxon>
        <taxon>Fabales</taxon>
        <taxon>Fabaceae</taxon>
        <taxon>Caesalpinioideae</taxon>
        <taxon>Cassia clade</taxon>
        <taxon>Senna</taxon>
    </lineage>
</organism>
<dbReference type="AlphaFoldDB" id="A0A834W0N7"/>
<evidence type="ECO:0000256" key="1">
    <source>
        <dbReference type="SAM" id="SignalP"/>
    </source>
</evidence>